<dbReference type="InterPro" id="IPR029063">
    <property type="entry name" value="SAM-dependent_MTases_sf"/>
</dbReference>
<dbReference type="eggNOG" id="ENOG502S7CE">
    <property type="taxonomic scope" value="Eukaryota"/>
</dbReference>
<sequence>MKRIPWCFFLLGAAGFALGVLLGRLELVPSASCHQKESEDAFRLAYQAANQVAEARGVKVFEVGFGVNVRILSFGRKTYAMVLPRRESQVTAPEVPEAIMKTGRWSPEETRGAVEIFSRNCGKRGAPQLVLDVGSHVGYYSLLAAAFGCKAFAFDGNKEVLAYLNMSIALNDFSNRVRVFEGIVSKAADFQFDGWTALPKNVSNAAPVPSHAATKAVVLDDVVRQPVLYVKASNCHHFAIGLLVDVEGWEPAAFLSGRRIFTKESPLYVFFEMTYYLLGTWKYEYLEVMQMLKAAGYMCKSSILQTVITLPETKSQFDDLLRDYSSHCDPTKIHYCQDEFLCVHPSAKFSPIASKPVR</sequence>
<dbReference type="GeneID" id="9620075"/>
<dbReference type="Proteomes" id="UP000001058">
    <property type="component" value="Unassembled WGS sequence"/>
</dbReference>
<dbReference type="SUPFAM" id="SSF53335">
    <property type="entry name" value="S-adenosyl-L-methionine-dependent methyltransferases"/>
    <property type="match status" value="1"/>
</dbReference>
<feature type="domain" description="Methyltransferase FkbM" evidence="2">
    <location>
        <begin position="132"/>
        <end position="297"/>
    </location>
</feature>
<accession>D8TLA6</accession>
<dbReference type="Gene3D" id="3.40.50.150">
    <property type="entry name" value="Vaccinia Virus protein VP39"/>
    <property type="match status" value="1"/>
</dbReference>
<protein>
    <recommendedName>
        <fullName evidence="2">Methyltransferase FkbM domain-containing protein</fullName>
    </recommendedName>
</protein>
<dbReference type="FunCoup" id="D8TLA6">
    <property type="interactions" value="83"/>
</dbReference>
<dbReference type="PANTHER" id="PTHR34203:SF15">
    <property type="entry name" value="SLL1173 PROTEIN"/>
    <property type="match status" value="1"/>
</dbReference>
<organism evidence="4">
    <name type="scientific">Volvox carteri f. nagariensis</name>
    <dbReference type="NCBI Taxonomy" id="3068"/>
    <lineage>
        <taxon>Eukaryota</taxon>
        <taxon>Viridiplantae</taxon>
        <taxon>Chlorophyta</taxon>
        <taxon>core chlorophytes</taxon>
        <taxon>Chlorophyceae</taxon>
        <taxon>CS clade</taxon>
        <taxon>Chlamydomonadales</taxon>
        <taxon>Volvocaceae</taxon>
        <taxon>Volvox</taxon>
    </lineage>
</organism>
<evidence type="ECO:0000313" key="4">
    <source>
        <dbReference type="Proteomes" id="UP000001058"/>
    </source>
</evidence>
<dbReference type="Pfam" id="PF05050">
    <property type="entry name" value="Methyltransf_21"/>
    <property type="match status" value="1"/>
</dbReference>
<evidence type="ECO:0000313" key="3">
    <source>
        <dbReference type="EMBL" id="EFJ51702.1"/>
    </source>
</evidence>
<feature type="chain" id="PRO_5003123674" description="Methyltransferase FkbM domain-containing protein" evidence="1">
    <location>
        <begin position="20"/>
        <end position="358"/>
    </location>
</feature>
<keyword evidence="4" id="KW-1185">Reference proteome</keyword>
<dbReference type="InterPro" id="IPR006342">
    <property type="entry name" value="FkbM_mtfrase"/>
</dbReference>
<feature type="signal peptide" evidence="1">
    <location>
        <begin position="1"/>
        <end position="19"/>
    </location>
</feature>
<dbReference type="EMBL" id="GL378326">
    <property type="protein sequence ID" value="EFJ51702.1"/>
    <property type="molecule type" value="Genomic_DNA"/>
</dbReference>
<dbReference type="RefSeq" id="XP_002947112.1">
    <property type="nucleotide sequence ID" value="XM_002947066.1"/>
</dbReference>
<keyword evidence="1" id="KW-0732">Signal</keyword>
<dbReference type="InParanoid" id="D8TLA6"/>
<name>D8TLA6_VOLCA</name>
<evidence type="ECO:0000259" key="2">
    <source>
        <dbReference type="Pfam" id="PF05050"/>
    </source>
</evidence>
<dbReference type="KEGG" id="vcn:VOLCADRAFT_87417"/>
<dbReference type="OrthoDB" id="540883at2759"/>
<gene>
    <name evidence="3" type="ORF">VOLCADRAFT_87417</name>
</gene>
<evidence type="ECO:0000256" key="1">
    <source>
        <dbReference type="SAM" id="SignalP"/>
    </source>
</evidence>
<dbReference type="AlphaFoldDB" id="D8TLA6"/>
<dbReference type="PANTHER" id="PTHR34203">
    <property type="entry name" value="METHYLTRANSFERASE, FKBM FAMILY PROTEIN"/>
    <property type="match status" value="1"/>
</dbReference>
<dbReference type="InterPro" id="IPR052514">
    <property type="entry name" value="SAM-dependent_MTase"/>
</dbReference>
<reference evidence="3 4" key="1">
    <citation type="journal article" date="2010" name="Science">
        <title>Genomic analysis of organismal complexity in the multicellular green alga Volvox carteri.</title>
        <authorList>
            <person name="Prochnik S.E."/>
            <person name="Umen J."/>
            <person name="Nedelcu A.M."/>
            <person name="Hallmann A."/>
            <person name="Miller S.M."/>
            <person name="Nishii I."/>
            <person name="Ferris P."/>
            <person name="Kuo A."/>
            <person name="Mitros T."/>
            <person name="Fritz-Laylin L.K."/>
            <person name="Hellsten U."/>
            <person name="Chapman J."/>
            <person name="Simakov O."/>
            <person name="Rensing S.A."/>
            <person name="Terry A."/>
            <person name="Pangilinan J."/>
            <person name="Kapitonov V."/>
            <person name="Jurka J."/>
            <person name="Salamov A."/>
            <person name="Shapiro H."/>
            <person name="Schmutz J."/>
            <person name="Grimwood J."/>
            <person name="Lindquist E."/>
            <person name="Lucas S."/>
            <person name="Grigoriev I.V."/>
            <person name="Schmitt R."/>
            <person name="Kirk D."/>
            <person name="Rokhsar D.S."/>
        </authorList>
    </citation>
    <scope>NUCLEOTIDE SEQUENCE [LARGE SCALE GENOMIC DNA]</scope>
    <source>
        <strain evidence="4">f. Nagariensis / Eve</strain>
    </source>
</reference>
<proteinExistence type="predicted"/>